<name>A0A8J4LPU4_9CHLO</name>
<reference evidence="1" key="1">
    <citation type="journal article" date="2021" name="Proc. Natl. Acad. Sci. U.S.A.">
        <title>Three genomes in the algal genus Volvox reveal the fate of a haploid sex-determining region after a transition to homothallism.</title>
        <authorList>
            <person name="Yamamoto K."/>
            <person name="Hamaji T."/>
            <person name="Kawai-Toyooka H."/>
            <person name="Matsuzaki R."/>
            <person name="Takahashi F."/>
            <person name="Nishimura Y."/>
            <person name="Kawachi M."/>
            <person name="Noguchi H."/>
            <person name="Minakuchi Y."/>
            <person name="Umen J.G."/>
            <person name="Toyoda A."/>
            <person name="Nozaki H."/>
        </authorList>
    </citation>
    <scope>NUCLEOTIDE SEQUENCE</scope>
    <source>
        <strain evidence="1">NIES-3785</strain>
    </source>
</reference>
<accession>A0A8J4LPU4</accession>
<dbReference type="Proteomes" id="UP000722791">
    <property type="component" value="Unassembled WGS sequence"/>
</dbReference>
<dbReference type="AlphaFoldDB" id="A0A8J4LPU4"/>
<gene>
    <name evidence="1" type="ORF">Vretimale_9836</name>
</gene>
<organism evidence="1 2">
    <name type="scientific">Volvox reticuliferus</name>
    <dbReference type="NCBI Taxonomy" id="1737510"/>
    <lineage>
        <taxon>Eukaryota</taxon>
        <taxon>Viridiplantae</taxon>
        <taxon>Chlorophyta</taxon>
        <taxon>core chlorophytes</taxon>
        <taxon>Chlorophyceae</taxon>
        <taxon>CS clade</taxon>
        <taxon>Chlamydomonadales</taxon>
        <taxon>Volvocaceae</taxon>
        <taxon>Volvox</taxon>
    </lineage>
</organism>
<protein>
    <submittedName>
        <fullName evidence="1">Uncharacterized protein</fullName>
    </submittedName>
</protein>
<dbReference type="EMBL" id="BNCQ01000018">
    <property type="protein sequence ID" value="GIM05364.1"/>
    <property type="molecule type" value="Genomic_DNA"/>
</dbReference>
<comment type="caution">
    <text evidence="1">The sequence shown here is derived from an EMBL/GenBank/DDBJ whole genome shotgun (WGS) entry which is preliminary data.</text>
</comment>
<evidence type="ECO:0000313" key="1">
    <source>
        <dbReference type="EMBL" id="GIM05364.1"/>
    </source>
</evidence>
<sequence length="114" mass="11987">MAAAAAAVVAERLRAVTATAGLASATAAPATAATATAGHMERVKKHEQHMNWRSWGLEHSGACTVLPFVTPLARPITTVALYLPGAFPPLLFHPYCSPMLLSLPMLQTSPSCQH</sequence>
<proteinExistence type="predicted"/>
<evidence type="ECO:0000313" key="2">
    <source>
        <dbReference type="Proteomes" id="UP000722791"/>
    </source>
</evidence>